<keyword evidence="2" id="KW-0810">Translation regulation</keyword>
<dbReference type="InterPro" id="IPR043519">
    <property type="entry name" value="NT_sf"/>
</dbReference>
<keyword evidence="2" id="KW-0678">Repressor</keyword>
<comment type="subcellular location">
    <subcellularLocation>
        <location evidence="2">Cytoplasm</location>
    </subcellularLocation>
</comment>
<dbReference type="GO" id="GO:0017148">
    <property type="term" value="P:negative regulation of translation"/>
    <property type="evidence" value="ECO:0007669"/>
    <property type="project" value="UniProtKB-UniRule"/>
</dbReference>
<dbReference type="NCBIfam" id="TIGR00090">
    <property type="entry name" value="rsfS_iojap_ybeB"/>
    <property type="match status" value="1"/>
</dbReference>
<sequence length="132" mass="14762">MASAESLNMLDIAVNAADAKGGEDLVALDVSEPLPLVDTFLIVTGRNERNVAAIADEIEDKMVEGGYKRLRREGRAESRWVLLDFGDLVVHIFHQEERAFYALERLWKDCPTVPFEIATRPTEDPDFTNAQG</sequence>
<dbReference type="EMBL" id="JAGFOA010000004">
    <property type="protein sequence ID" value="MBO3664106.1"/>
    <property type="molecule type" value="Genomic_DNA"/>
</dbReference>
<dbReference type="Proteomes" id="UP000680132">
    <property type="component" value="Unassembled WGS sequence"/>
</dbReference>
<keyword evidence="2" id="KW-0963">Cytoplasm</keyword>
<evidence type="ECO:0000256" key="2">
    <source>
        <dbReference type="HAMAP-Rule" id="MF_01477"/>
    </source>
</evidence>
<name>A0A939QSZ8_9MICO</name>
<dbReference type="PANTHER" id="PTHR21043">
    <property type="entry name" value="IOJAP SUPERFAMILY ORTHOLOG"/>
    <property type="match status" value="1"/>
</dbReference>
<proteinExistence type="inferred from homology"/>
<dbReference type="Gene3D" id="3.30.460.10">
    <property type="entry name" value="Beta Polymerase, domain 2"/>
    <property type="match status" value="1"/>
</dbReference>
<comment type="subunit">
    <text evidence="2">Interacts with ribosomal protein uL14 (rplN).</text>
</comment>
<dbReference type="HAMAP" id="MF_01477">
    <property type="entry name" value="Iojap_RsfS"/>
    <property type="match status" value="1"/>
</dbReference>
<organism evidence="3 4">
    <name type="scientific">Microbacterium stercoris</name>
    <dbReference type="NCBI Taxonomy" id="2820289"/>
    <lineage>
        <taxon>Bacteria</taxon>
        <taxon>Bacillati</taxon>
        <taxon>Actinomycetota</taxon>
        <taxon>Actinomycetes</taxon>
        <taxon>Micrococcales</taxon>
        <taxon>Microbacteriaceae</taxon>
        <taxon>Microbacterium</taxon>
    </lineage>
</organism>
<dbReference type="RefSeq" id="WP_208503843.1">
    <property type="nucleotide sequence ID" value="NZ_JAGFOA010000004.1"/>
</dbReference>
<dbReference type="GO" id="GO:0043023">
    <property type="term" value="F:ribosomal large subunit binding"/>
    <property type="evidence" value="ECO:0007669"/>
    <property type="project" value="TreeGrafter"/>
</dbReference>
<evidence type="ECO:0000313" key="3">
    <source>
        <dbReference type="EMBL" id="MBO3664106.1"/>
    </source>
</evidence>
<dbReference type="InterPro" id="IPR004394">
    <property type="entry name" value="Iojap/RsfS/C7orf30"/>
</dbReference>
<dbReference type="Pfam" id="PF02410">
    <property type="entry name" value="RsfS"/>
    <property type="match status" value="1"/>
</dbReference>
<comment type="similarity">
    <text evidence="1 2">Belongs to the Iojap/RsfS family.</text>
</comment>
<accession>A0A939QSZ8</accession>
<gene>
    <name evidence="2 3" type="primary">rsfS</name>
    <name evidence="3" type="ORF">J5V96_11355</name>
</gene>
<reference evidence="3" key="1">
    <citation type="submission" date="2021-03" db="EMBL/GenBank/DDBJ databases">
        <title>Microbacterium sp. nov., a novel actinobacterium isolated from cow dung.</title>
        <authorList>
            <person name="Zhang L."/>
        </authorList>
    </citation>
    <scope>NUCLEOTIDE SEQUENCE</scope>
    <source>
        <strain evidence="3">NEAU-LLB</strain>
    </source>
</reference>
<comment type="caution">
    <text evidence="3">The sequence shown here is derived from an EMBL/GenBank/DDBJ whole genome shotgun (WGS) entry which is preliminary data.</text>
</comment>
<keyword evidence="4" id="KW-1185">Reference proteome</keyword>
<dbReference type="GO" id="GO:0005737">
    <property type="term" value="C:cytoplasm"/>
    <property type="evidence" value="ECO:0007669"/>
    <property type="project" value="UniProtKB-SubCell"/>
</dbReference>
<dbReference type="AlphaFoldDB" id="A0A939QSZ8"/>
<dbReference type="GO" id="GO:0090071">
    <property type="term" value="P:negative regulation of ribosome biogenesis"/>
    <property type="evidence" value="ECO:0007669"/>
    <property type="project" value="UniProtKB-UniRule"/>
</dbReference>
<evidence type="ECO:0000313" key="4">
    <source>
        <dbReference type="Proteomes" id="UP000680132"/>
    </source>
</evidence>
<evidence type="ECO:0000256" key="1">
    <source>
        <dbReference type="ARBA" id="ARBA00010574"/>
    </source>
</evidence>
<dbReference type="PANTHER" id="PTHR21043:SF0">
    <property type="entry name" value="MITOCHONDRIAL ASSEMBLY OF RIBOSOMAL LARGE SUBUNIT PROTEIN 1"/>
    <property type="match status" value="1"/>
</dbReference>
<dbReference type="SUPFAM" id="SSF81301">
    <property type="entry name" value="Nucleotidyltransferase"/>
    <property type="match status" value="1"/>
</dbReference>
<protein>
    <recommendedName>
        <fullName evidence="2">Ribosomal silencing factor RsfS</fullName>
    </recommendedName>
</protein>
<comment type="function">
    <text evidence="2">Functions as a ribosomal silencing factor. Interacts with ribosomal protein uL14 (rplN), blocking formation of intersubunit bridge B8. Prevents association of the 30S and 50S ribosomal subunits and the formation of functional ribosomes, thus repressing translation.</text>
</comment>
<dbReference type="GO" id="GO:0042256">
    <property type="term" value="P:cytosolic ribosome assembly"/>
    <property type="evidence" value="ECO:0007669"/>
    <property type="project" value="UniProtKB-UniRule"/>
</dbReference>